<comment type="similarity">
    <text evidence="1">Belongs to the flavin monoamine oxidase family.</text>
</comment>
<dbReference type="InterPro" id="IPR050703">
    <property type="entry name" value="Flavin_MAO"/>
</dbReference>
<dbReference type="InterPro" id="IPR002937">
    <property type="entry name" value="Amino_oxidase"/>
</dbReference>
<dbReference type="RefSeq" id="WP_382173145.1">
    <property type="nucleotide sequence ID" value="NZ_JBHRXX010000003.1"/>
</dbReference>
<dbReference type="PANTHER" id="PTHR43563:SF1">
    <property type="entry name" value="AMINE OXIDASE [FLAVIN-CONTAINING] B"/>
    <property type="match status" value="1"/>
</dbReference>
<feature type="domain" description="Amine oxidase" evidence="2">
    <location>
        <begin position="22"/>
        <end position="99"/>
    </location>
</feature>
<dbReference type="InterPro" id="IPR036188">
    <property type="entry name" value="FAD/NAD-bd_sf"/>
</dbReference>
<dbReference type="SUPFAM" id="SSF51905">
    <property type="entry name" value="FAD/NAD(P)-binding domain"/>
    <property type="match status" value="1"/>
</dbReference>
<name>A0ABV7W2L3_9BURK</name>
<evidence type="ECO:0000259" key="2">
    <source>
        <dbReference type="Pfam" id="PF01593"/>
    </source>
</evidence>
<dbReference type="Gene3D" id="3.50.50.60">
    <property type="entry name" value="FAD/NAD(P)-binding domain"/>
    <property type="match status" value="2"/>
</dbReference>
<reference evidence="4" key="1">
    <citation type="journal article" date="2019" name="Int. J. Syst. Evol. Microbiol.">
        <title>The Global Catalogue of Microorganisms (GCM) 10K type strain sequencing project: providing services to taxonomists for standard genome sequencing and annotation.</title>
        <authorList>
            <consortium name="The Broad Institute Genomics Platform"/>
            <consortium name="The Broad Institute Genome Sequencing Center for Infectious Disease"/>
            <person name="Wu L."/>
            <person name="Ma J."/>
        </authorList>
    </citation>
    <scope>NUCLEOTIDE SEQUENCE [LARGE SCALE GENOMIC DNA]</scope>
    <source>
        <strain evidence="4">KCTC 42501</strain>
    </source>
</reference>
<keyword evidence="4" id="KW-1185">Reference proteome</keyword>
<feature type="domain" description="Amine oxidase" evidence="2">
    <location>
        <begin position="118"/>
        <end position="363"/>
    </location>
</feature>
<dbReference type="PANTHER" id="PTHR43563">
    <property type="entry name" value="AMINE OXIDASE"/>
    <property type="match status" value="1"/>
</dbReference>
<protein>
    <submittedName>
        <fullName evidence="3">Flavin monoamine oxidase family protein</fullName>
    </submittedName>
</protein>
<gene>
    <name evidence="3" type="ORF">ACFOPI_09065</name>
</gene>
<dbReference type="SUPFAM" id="SSF54373">
    <property type="entry name" value="FAD-linked reductases, C-terminal domain"/>
    <property type="match status" value="1"/>
</dbReference>
<evidence type="ECO:0000256" key="1">
    <source>
        <dbReference type="ARBA" id="ARBA00005995"/>
    </source>
</evidence>
<evidence type="ECO:0000313" key="3">
    <source>
        <dbReference type="EMBL" id="MFC3683740.1"/>
    </source>
</evidence>
<sequence length="527" mass="56438">MAEVHVLRPAPVWDVVIVGAGLCGLALAQRLVARGQRVCLLEARERVGGRVLTQTDAATGQPLDLGPSWFWPDTEPHMVALLAALGLEGTEQHDPGDALWLTDPNRAPERRVEAGGVHAGAQRIVGGSARLTDALRAALPDGSVLTGSALLGLRDLGDSVELLRAGGPALRARRVVLALPPRLAQERIAFDPPLSAALDEALKVTPTWMAAQAKAVAAFATPFWRADGQSGNAFVRHPQAVLGEVFDQSTEPAGALGGFIALNAAQREHFRVGLPLLVESQLAQLYGIDAQSGTLVWQDWAQERWTCSDADRAEPPAWPQADALLRRGHWGGRLWFGGTETATHGAGHMEGALAAADRIAHALLSPPAAEASRDQATAIAGFTAAVQRLRALAGERYRQQLVRLLSAQQHEQLTQRALLAAADQTYSEALARLDAFAPWFGSAHTEQGRHALTPVLLKAFDGWNKALLDDALAHNGTSCALSNFPQDHRPDAELLRAITRDLAAAWREFALELNARLVAAPAERERA</sequence>
<dbReference type="Pfam" id="PF01593">
    <property type="entry name" value="Amino_oxidase"/>
    <property type="match status" value="2"/>
</dbReference>
<dbReference type="EMBL" id="JBHRXX010000003">
    <property type="protein sequence ID" value="MFC3683740.1"/>
    <property type="molecule type" value="Genomic_DNA"/>
</dbReference>
<evidence type="ECO:0000313" key="4">
    <source>
        <dbReference type="Proteomes" id="UP001595729"/>
    </source>
</evidence>
<organism evidence="3 4">
    <name type="scientific">Hydrogenophaga luteola</name>
    <dbReference type="NCBI Taxonomy" id="1591122"/>
    <lineage>
        <taxon>Bacteria</taxon>
        <taxon>Pseudomonadati</taxon>
        <taxon>Pseudomonadota</taxon>
        <taxon>Betaproteobacteria</taxon>
        <taxon>Burkholderiales</taxon>
        <taxon>Comamonadaceae</taxon>
        <taxon>Hydrogenophaga</taxon>
    </lineage>
</organism>
<proteinExistence type="inferred from homology"/>
<comment type="caution">
    <text evidence="3">The sequence shown here is derived from an EMBL/GenBank/DDBJ whole genome shotgun (WGS) entry which is preliminary data.</text>
</comment>
<dbReference type="Proteomes" id="UP001595729">
    <property type="component" value="Unassembled WGS sequence"/>
</dbReference>
<accession>A0ABV7W2L3</accession>